<dbReference type="Proteomes" id="UP000030533">
    <property type="component" value="Unassembled WGS sequence"/>
</dbReference>
<proteinExistence type="inferred from homology"/>
<comment type="caution">
    <text evidence="6">The sequence shown here is derived from an EMBL/GenBank/DDBJ whole genome shotgun (WGS) entry which is preliminary data.</text>
</comment>
<dbReference type="Gene3D" id="2.40.10.350">
    <property type="entry name" value="Rod shape-determining protein MreC, domain 2"/>
    <property type="match status" value="1"/>
</dbReference>
<dbReference type="GO" id="GO:0008360">
    <property type="term" value="P:regulation of cell shape"/>
    <property type="evidence" value="ECO:0007669"/>
    <property type="project" value="UniProtKB-KW"/>
</dbReference>
<dbReference type="GO" id="GO:0005886">
    <property type="term" value="C:plasma membrane"/>
    <property type="evidence" value="ECO:0007669"/>
    <property type="project" value="TreeGrafter"/>
</dbReference>
<dbReference type="InterPro" id="IPR042177">
    <property type="entry name" value="Cell/Rod_1"/>
</dbReference>
<organism evidence="6 7">
    <name type="scientific">Prochlorococcus marinus str. MIT 9314</name>
    <dbReference type="NCBI Taxonomy" id="167548"/>
    <lineage>
        <taxon>Bacteria</taxon>
        <taxon>Bacillati</taxon>
        <taxon>Cyanobacteriota</taxon>
        <taxon>Cyanophyceae</taxon>
        <taxon>Synechococcales</taxon>
        <taxon>Prochlorococcaceae</taxon>
        <taxon>Prochlorococcus</taxon>
    </lineage>
</organism>
<gene>
    <name evidence="6" type="ORF">EU98_1418</name>
</gene>
<evidence type="ECO:0000259" key="5">
    <source>
        <dbReference type="Pfam" id="PF04085"/>
    </source>
</evidence>
<keyword evidence="3" id="KW-0133">Cell shape</keyword>
<evidence type="ECO:0000256" key="4">
    <source>
        <dbReference type="ARBA" id="ARBA00032089"/>
    </source>
</evidence>
<dbReference type="STRING" id="167548.EU98_1418"/>
<dbReference type="AlphaFoldDB" id="A0A0A2AIK1"/>
<accession>A0A0A2AIK1</accession>
<dbReference type="Pfam" id="PF04085">
    <property type="entry name" value="MreC"/>
    <property type="match status" value="1"/>
</dbReference>
<evidence type="ECO:0000313" key="7">
    <source>
        <dbReference type="Proteomes" id="UP000030533"/>
    </source>
</evidence>
<protein>
    <recommendedName>
        <fullName evidence="2">Cell shape-determining protein MreC</fullName>
    </recommendedName>
    <alternativeName>
        <fullName evidence="4">Cell shape protein MreC</fullName>
    </alternativeName>
</protein>
<dbReference type="Gene3D" id="2.40.10.340">
    <property type="entry name" value="Rod shape-determining protein MreC, domain 1"/>
    <property type="match status" value="1"/>
</dbReference>
<sequence>MLGTRRISTSRWWHKKKNWLFFAIFLFLVFVRISKGAFYKDFFYFISKPFWPGQFQKEIILKSIVQESLINLSLLKKDNIRLREILSLQQSSDNDSISAAVISRKTGGWWRQIILNKGSKDGVEIGSTVTGPGGLLGRVNNTSLFTSSVTLLTSPESKLGVWVDRSQINGLLVGSGDNYPNLILYSKDADIKVGDFVSSSPASSLLPPNIPIGIIQSIDETLQSKKTAKISLFANPQVIDWVQILKVNI</sequence>
<reference evidence="7" key="1">
    <citation type="journal article" date="2014" name="Sci. Data">
        <title>Genomes of diverse isolates of the marine cyanobacterium Prochlorococcus.</title>
        <authorList>
            <person name="Biller S."/>
            <person name="Berube P."/>
            <person name="Thompson J."/>
            <person name="Kelly L."/>
            <person name="Roggensack S."/>
            <person name="Awad L."/>
            <person name="Roache-Johnson K."/>
            <person name="Ding H."/>
            <person name="Giovannoni S.J."/>
            <person name="Moore L.R."/>
            <person name="Chisholm S.W."/>
        </authorList>
    </citation>
    <scope>NUCLEOTIDE SEQUENCE [LARGE SCALE GENOMIC DNA]</scope>
    <source>
        <strain evidence="7">MIT 9314</strain>
    </source>
</reference>
<dbReference type="eggNOG" id="COG1792">
    <property type="taxonomic scope" value="Bacteria"/>
</dbReference>
<feature type="domain" description="Rod shape-determining protein MreC beta-barrel core" evidence="5">
    <location>
        <begin position="101"/>
        <end position="246"/>
    </location>
</feature>
<dbReference type="EMBL" id="JNAO01000012">
    <property type="protein sequence ID" value="KGG00617.1"/>
    <property type="molecule type" value="Genomic_DNA"/>
</dbReference>
<evidence type="ECO:0000256" key="3">
    <source>
        <dbReference type="ARBA" id="ARBA00022960"/>
    </source>
</evidence>
<dbReference type="InterPro" id="IPR055342">
    <property type="entry name" value="MreC_beta-barrel_core"/>
</dbReference>
<comment type="similarity">
    <text evidence="1">Belongs to the MreC family.</text>
</comment>
<name>A0A0A2AIK1_PROMR</name>
<dbReference type="NCBIfam" id="NF010527">
    <property type="entry name" value="PRK13922.6-2"/>
    <property type="match status" value="1"/>
</dbReference>
<dbReference type="InterPro" id="IPR007221">
    <property type="entry name" value="MreC"/>
</dbReference>
<dbReference type="RefSeq" id="WP_032516128.1">
    <property type="nucleotide sequence ID" value="NZ_JNAO01000012.1"/>
</dbReference>
<dbReference type="NCBIfam" id="TIGR00219">
    <property type="entry name" value="mreC"/>
    <property type="match status" value="1"/>
</dbReference>
<dbReference type="InterPro" id="IPR042175">
    <property type="entry name" value="Cell/Rod_MreC_2"/>
</dbReference>
<dbReference type="PANTHER" id="PTHR34138">
    <property type="entry name" value="CELL SHAPE-DETERMINING PROTEIN MREC"/>
    <property type="match status" value="1"/>
</dbReference>
<evidence type="ECO:0000256" key="2">
    <source>
        <dbReference type="ARBA" id="ARBA00013855"/>
    </source>
</evidence>
<evidence type="ECO:0000313" key="6">
    <source>
        <dbReference type="EMBL" id="KGG00617.1"/>
    </source>
</evidence>
<evidence type="ECO:0000256" key="1">
    <source>
        <dbReference type="ARBA" id="ARBA00009369"/>
    </source>
</evidence>
<dbReference type="PANTHER" id="PTHR34138:SF1">
    <property type="entry name" value="CELL SHAPE-DETERMINING PROTEIN MREC"/>
    <property type="match status" value="1"/>
</dbReference>